<dbReference type="GO" id="GO:0016651">
    <property type="term" value="F:oxidoreductase activity, acting on NAD(P)H"/>
    <property type="evidence" value="ECO:0007669"/>
    <property type="project" value="TreeGrafter"/>
</dbReference>
<dbReference type="InterPro" id="IPR050446">
    <property type="entry name" value="FAD-oxidoreductase/Apoptosis"/>
</dbReference>
<accession>A0A6B9FTW2</accession>
<evidence type="ECO:0000259" key="6">
    <source>
        <dbReference type="Pfam" id="PF07992"/>
    </source>
</evidence>
<evidence type="ECO:0000313" key="9">
    <source>
        <dbReference type="Proteomes" id="UP000012488"/>
    </source>
</evidence>
<reference evidence="8 9" key="2">
    <citation type="journal article" date="2013" name="Genome Announc.">
        <title>Draft Genome Sequence of Methylobacterium mesophilicum Strain SR1.6/6, Isolated from Citrus sinensis.</title>
        <authorList>
            <person name="Marinho Almeida D."/>
            <person name="Dini-Andreote F."/>
            <person name="Camargo Neves A.A."/>
            <person name="Juca Ramos R.T."/>
            <person name="Andreote F.D."/>
            <person name="Carneiro A.R."/>
            <person name="Oliveira de Souza Lima A."/>
            <person name="Caracciolo Gomes de Sa P.H."/>
            <person name="Ribeiro Barbosa M.S."/>
            <person name="Araujo W.L."/>
            <person name="Silva A."/>
        </authorList>
    </citation>
    <scope>NUCLEOTIDE SEQUENCE [LARGE SCALE GENOMIC DNA]</scope>
    <source>
        <strain evidence="8 9">SR1.6/6</strain>
    </source>
</reference>
<dbReference type="Gene3D" id="3.50.50.60">
    <property type="entry name" value="FAD/NAD(P)-binding domain"/>
    <property type="match status" value="2"/>
</dbReference>
<evidence type="ECO:0000256" key="1">
    <source>
        <dbReference type="ARBA" id="ARBA00001974"/>
    </source>
</evidence>
<dbReference type="InterPro" id="IPR028202">
    <property type="entry name" value="Reductase_C"/>
</dbReference>
<evidence type="ECO:0000256" key="5">
    <source>
        <dbReference type="SAM" id="MobiDB-lite"/>
    </source>
</evidence>
<dbReference type="Gene3D" id="3.30.390.30">
    <property type="match status" value="1"/>
</dbReference>
<feature type="domain" description="FAD/NAD(P)-binding" evidence="6">
    <location>
        <begin position="154"/>
        <end position="443"/>
    </location>
</feature>
<dbReference type="GO" id="GO:0005737">
    <property type="term" value="C:cytoplasm"/>
    <property type="evidence" value="ECO:0007669"/>
    <property type="project" value="TreeGrafter"/>
</dbReference>
<keyword evidence="2" id="KW-0285">Flavoprotein</keyword>
<keyword evidence="3" id="KW-0274">FAD</keyword>
<dbReference type="InterPro" id="IPR036188">
    <property type="entry name" value="FAD/NAD-bd_sf"/>
</dbReference>
<feature type="compositionally biased region" description="Basic and acidic residues" evidence="5">
    <location>
        <begin position="30"/>
        <end position="46"/>
    </location>
</feature>
<reference evidence="8 9" key="1">
    <citation type="journal article" date="2012" name="Genet. Mol. Biol.">
        <title>Analysis of 16S rRNA and mxaF genes revealing insights into Methylobacterium niche-specific plant association.</title>
        <authorList>
            <person name="Dourado M.N."/>
            <person name="Andreote F.D."/>
            <person name="Dini-Andreote F."/>
            <person name="Conti R."/>
            <person name="Araujo J.M."/>
            <person name="Araujo W.L."/>
        </authorList>
    </citation>
    <scope>NUCLEOTIDE SEQUENCE [LARGE SCALE GENOMIC DNA]</scope>
    <source>
        <strain evidence="8 9">SR1.6/6</strain>
    </source>
</reference>
<dbReference type="Proteomes" id="UP000012488">
    <property type="component" value="Chromosome"/>
</dbReference>
<feature type="compositionally biased region" description="Basic and acidic residues" evidence="5">
    <location>
        <begin position="8"/>
        <end position="23"/>
    </location>
</feature>
<dbReference type="AlphaFoldDB" id="A0A6B9FTW2"/>
<dbReference type="InterPro" id="IPR023753">
    <property type="entry name" value="FAD/NAD-binding_dom"/>
</dbReference>
<proteinExistence type="predicted"/>
<evidence type="ECO:0000313" key="8">
    <source>
        <dbReference type="EMBL" id="QGY05867.1"/>
    </source>
</evidence>
<dbReference type="PRINTS" id="PR00368">
    <property type="entry name" value="FADPNR"/>
</dbReference>
<dbReference type="SUPFAM" id="SSF51905">
    <property type="entry name" value="FAD/NAD(P)-binding domain"/>
    <property type="match status" value="2"/>
</dbReference>
<dbReference type="EMBL" id="CP043538">
    <property type="protein sequence ID" value="QGY05867.1"/>
    <property type="molecule type" value="Genomic_DNA"/>
</dbReference>
<sequence>MPTPSTGSRREPARRRPDERDPAGRPQALRGERPANRDLQPGERVLRHARPLPPSGRQPVRRGRHGARPLKGARPLRDDPARRVRPLPLARLGVRYPHGSVLLRPRAHPLEVLPRVRAVRGERRRGTLRGRDRTGQRRRRVHRGGRLSVADPAIIVGAGQAGAHAAAAMRRAGFADPILLVGDEAKRPYERPPLSKEWLTAAAEPAVSHFHPEAHDAENKIAFIGGTAATRIDPGARTVDLADGRSLRYGALLLATGGRARRLDVPGAERVLALRTLDDARSLRARLSPGARVVCVGAGVIGLEVASSARARGCAVTVVEAGPTVMGRSLPPGIAAWLADLHRGAGVRLIFGSGVAAVTPEAVILAEGTAVAADVVVAGIGMVRNTELAEAAGVALDGGIAVDAFGRTNLPDIYAAGDVAAFWSPRLGRRLRWETWRHAQDHGAAVGRAMAGAGEPYDAVPWFWTDQHGRSLQVAGDVAARPADGSCGPFVMRGRAGEASFSAWLLDETGAVTAVIGVDAPRDVRAGQALIRSRRVIDPAIVANPAVTPQQLAKL</sequence>
<comment type="cofactor">
    <cofactor evidence="1">
        <name>FAD</name>
        <dbReference type="ChEBI" id="CHEBI:57692"/>
    </cofactor>
</comment>
<dbReference type="InterPro" id="IPR016156">
    <property type="entry name" value="FAD/NAD-linked_Rdtase_dimer_sf"/>
</dbReference>
<keyword evidence="4" id="KW-0560">Oxidoreductase</keyword>
<organism evidence="8 9">
    <name type="scientific">Methylobacterium mesophilicum SR1.6/6</name>
    <dbReference type="NCBI Taxonomy" id="908290"/>
    <lineage>
        <taxon>Bacteria</taxon>
        <taxon>Pseudomonadati</taxon>
        <taxon>Pseudomonadota</taxon>
        <taxon>Alphaproteobacteria</taxon>
        <taxon>Hyphomicrobiales</taxon>
        <taxon>Methylobacteriaceae</taxon>
        <taxon>Methylobacterium</taxon>
    </lineage>
</organism>
<dbReference type="PRINTS" id="PR00411">
    <property type="entry name" value="PNDRDTASEI"/>
</dbReference>
<evidence type="ECO:0000259" key="7">
    <source>
        <dbReference type="Pfam" id="PF14759"/>
    </source>
</evidence>
<feature type="region of interest" description="Disordered" evidence="5">
    <location>
        <begin position="1"/>
        <end position="82"/>
    </location>
</feature>
<dbReference type="PANTHER" id="PTHR43557:SF2">
    <property type="entry name" value="RIESKE DOMAIN-CONTAINING PROTEIN-RELATED"/>
    <property type="match status" value="1"/>
</dbReference>
<protein>
    <submittedName>
        <fullName evidence="8">Uncharacterized protein</fullName>
    </submittedName>
</protein>
<dbReference type="Pfam" id="PF14759">
    <property type="entry name" value="Reductase_C"/>
    <property type="match status" value="1"/>
</dbReference>
<feature type="compositionally biased region" description="Basic residues" evidence="5">
    <location>
        <begin position="59"/>
        <end position="68"/>
    </location>
</feature>
<evidence type="ECO:0000256" key="4">
    <source>
        <dbReference type="ARBA" id="ARBA00023002"/>
    </source>
</evidence>
<evidence type="ECO:0000256" key="2">
    <source>
        <dbReference type="ARBA" id="ARBA00022630"/>
    </source>
</evidence>
<evidence type="ECO:0000256" key="3">
    <source>
        <dbReference type="ARBA" id="ARBA00022827"/>
    </source>
</evidence>
<feature type="domain" description="Reductase C-terminal" evidence="7">
    <location>
        <begin position="462"/>
        <end position="548"/>
    </location>
</feature>
<gene>
    <name evidence="8" type="ORF">MMSR116_31215</name>
</gene>
<dbReference type="Pfam" id="PF07992">
    <property type="entry name" value="Pyr_redox_2"/>
    <property type="match status" value="1"/>
</dbReference>
<dbReference type="SUPFAM" id="SSF55424">
    <property type="entry name" value="FAD/NAD-linked reductases, dimerisation (C-terminal) domain"/>
    <property type="match status" value="1"/>
</dbReference>
<name>A0A6B9FTW2_9HYPH</name>
<dbReference type="PANTHER" id="PTHR43557">
    <property type="entry name" value="APOPTOSIS-INDUCING FACTOR 1"/>
    <property type="match status" value="1"/>
</dbReference>
<dbReference type="KEGG" id="mmes:MMSR116_31215"/>